<accession>A0ABP0MQ21</accession>
<feature type="repeat" description="ANK" evidence="3">
    <location>
        <begin position="229"/>
        <end position="261"/>
    </location>
</feature>
<gene>
    <name evidence="4" type="ORF">CCMP2556_LOCUS26913</name>
</gene>
<evidence type="ECO:0000256" key="3">
    <source>
        <dbReference type="PROSITE-ProRule" id="PRU00023"/>
    </source>
</evidence>
<dbReference type="EMBL" id="CAXAMN010019002">
    <property type="protein sequence ID" value="CAK9053577.1"/>
    <property type="molecule type" value="Genomic_DNA"/>
</dbReference>
<evidence type="ECO:0000313" key="4">
    <source>
        <dbReference type="EMBL" id="CAK9053577.1"/>
    </source>
</evidence>
<comment type="caution">
    <text evidence="4">The sequence shown here is derived from an EMBL/GenBank/DDBJ whole genome shotgun (WGS) entry which is preliminary data.</text>
</comment>
<protein>
    <submittedName>
        <fullName evidence="4">Uncharacterized protein</fullName>
    </submittedName>
</protein>
<dbReference type="SMART" id="SM00248">
    <property type="entry name" value="ANK"/>
    <property type="match status" value="4"/>
</dbReference>
<keyword evidence="2 3" id="KW-0040">ANK repeat</keyword>
<evidence type="ECO:0000256" key="2">
    <source>
        <dbReference type="ARBA" id="ARBA00023043"/>
    </source>
</evidence>
<proteinExistence type="predicted"/>
<dbReference type="PROSITE" id="PS50297">
    <property type="entry name" value="ANK_REP_REGION"/>
    <property type="match status" value="3"/>
</dbReference>
<dbReference type="SUPFAM" id="SSF48403">
    <property type="entry name" value="Ankyrin repeat"/>
    <property type="match status" value="1"/>
</dbReference>
<evidence type="ECO:0000256" key="1">
    <source>
        <dbReference type="ARBA" id="ARBA00022737"/>
    </source>
</evidence>
<keyword evidence="1" id="KW-0677">Repeat</keyword>
<dbReference type="PROSITE" id="PS50088">
    <property type="entry name" value="ANK_REPEAT"/>
    <property type="match status" value="3"/>
</dbReference>
<dbReference type="PANTHER" id="PTHR24171">
    <property type="entry name" value="ANKYRIN REPEAT DOMAIN-CONTAINING PROTEIN 39-RELATED"/>
    <property type="match status" value="1"/>
</dbReference>
<dbReference type="InterPro" id="IPR036770">
    <property type="entry name" value="Ankyrin_rpt-contain_sf"/>
</dbReference>
<dbReference type="Gene3D" id="1.25.40.20">
    <property type="entry name" value="Ankyrin repeat-containing domain"/>
    <property type="match status" value="1"/>
</dbReference>
<sequence length="334" mass="37492">MFLPGNLSICLMGSQSHLTSRPNYRLFVRIGDVSQGRMVVAGGSKDIQWPDVVLTLEPPSSPEPPASDSIRELLRRVEEAIGVSRYRMRLLRPGITEYREDVVLCNEEPWTLAPADLQLIVLPYARPTDEQQLQLRRAVEEGLDMELEELLEVPIHPDYEMEDKYKPLWISCAEGHYDCAQVLLEAKANINKACDLGHSPLWVACERGHMDVARLLLDHGADKDQRNIYGKSPLWHACVSGNCRVAELLLQAAADLEQRDQGRSHLRAACDFGHVQVARLLLEAGARVEEELRSQQRPLLPRYHHGSMTCFSRTKGVEEKKGQRLVSGSCGSVG</sequence>
<dbReference type="Pfam" id="PF12796">
    <property type="entry name" value="Ank_2"/>
    <property type="match status" value="1"/>
</dbReference>
<feature type="repeat" description="ANK" evidence="3">
    <location>
        <begin position="261"/>
        <end position="293"/>
    </location>
</feature>
<reference evidence="4 5" key="1">
    <citation type="submission" date="2024-02" db="EMBL/GenBank/DDBJ databases">
        <authorList>
            <person name="Chen Y."/>
            <person name="Shah S."/>
            <person name="Dougan E. K."/>
            <person name="Thang M."/>
            <person name="Chan C."/>
        </authorList>
    </citation>
    <scope>NUCLEOTIDE SEQUENCE [LARGE SCALE GENOMIC DNA]</scope>
</reference>
<keyword evidence="5" id="KW-1185">Reference proteome</keyword>
<dbReference type="InterPro" id="IPR002110">
    <property type="entry name" value="Ankyrin_rpt"/>
</dbReference>
<feature type="repeat" description="ANK" evidence="3">
    <location>
        <begin position="196"/>
        <end position="228"/>
    </location>
</feature>
<name>A0ABP0MQ21_9DINO</name>
<evidence type="ECO:0000313" key="5">
    <source>
        <dbReference type="Proteomes" id="UP001642484"/>
    </source>
</evidence>
<dbReference type="Pfam" id="PF00023">
    <property type="entry name" value="Ank"/>
    <property type="match status" value="1"/>
</dbReference>
<dbReference type="PANTHER" id="PTHR24171:SF9">
    <property type="entry name" value="ANKYRIN REPEAT DOMAIN-CONTAINING PROTEIN 39"/>
    <property type="match status" value="1"/>
</dbReference>
<dbReference type="Proteomes" id="UP001642484">
    <property type="component" value="Unassembled WGS sequence"/>
</dbReference>
<organism evidence="4 5">
    <name type="scientific">Durusdinium trenchii</name>
    <dbReference type="NCBI Taxonomy" id="1381693"/>
    <lineage>
        <taxon>Eukaryota</taxon>
        <taxon>Sar</taxon>
        <taxon>Alveolata</taxon>
        <taxon>Dinophyceae</taxon>
        <taxon>Suessiales</taxon>
        <taxon>Symbiodiniaceae</taxon>
        <taxon>Durusdinium</taxon>
    </lineage>
</organism>